<dbReference type="SMART" id="SM00342">
    <property type="entry name" value="HTH_ARAC"/>
    <property type="match status" value="1"/>
</dbReference>
<feature type="transmembrane region" description="Helical" evidence="4">
    <location>
        <begin position="310"/>
        <end position="330"/>
    </location>
</feature>
<dbReference type="AlphaFoldDB" id="A0A329M100"/>
<dbReference type="Gene3D" id="3.30.450.20">
    <property type="entry name" value="PAS domain"/>
    <property type="match status" value="1"/>
</dbReference>
<dbReference type="Proteomes" id="UP000250369">
    <property type="component" value="Unassembled WGS sequence"/>
</dbReference>
<proteinExistence type="predicted"/>
<evidence type="ECO:0000259" key="5">
    <source>
        <dbReference type="PROSITE" id="PS01124"/>
    </source>
</evidence>
<dbReference type="Pfam" id="PF12833">
    <property type="entry name" value="HTH_18"/>
    <property type="match status" value="1"/>
</dbReference>
<keyword evidence="4" id="KW-0812">Transmembrane</keyword>
<evidence type="ECO:0000256" key="4">
    <source>
        <dbReference type="SAM" id="Phobius"/>
    </source>
</evidence>
<dbReference type="Gene3D" id="1.10.10.60">
    <property type="entry name" value="Homeodomain-like"/>
    <property type="match status" value="2"/>
</dbReference>
<dbReference type="PRINTS" id="PR00032">
    <property type="entry name" value="HTHARAC"/>
</dbReference>
<gene>
    <name evidence="6" type="ORF">DQG23_33585</name>
</gene>
<feature type="transmembrane region" description="Helical" evidence="4">
    <location>
        <begin position="12"/>
        <end position="37"/>
    </location>
</feature>
<evidence type="ECO:0000256" key="3">
    <source>
        <dbReference type="ARBA" id="ARBA00023163"/>
    </source>
</evidence>
<keyword evidence="1" id="KW-0805">Transcription regulation</keyword>
<dbReference type="OrthoDB" id="2484341at2"/>
<dbReference type="PANTHER" id="PTHR43280:SF2">
    <property type="entry name" value="HTH-TYPE TRANSCRIPTIONAL REGULATOR EXSA"/>
    <property type="match status" value="1"/>
</dbReference>
<accession>A0A329M100</accession>
<protein>
    <recommendedName>
        <fullName evidence="5">HTH araC/xylS-type domain-containing protein</fullName>
    </recommendedName>
</protein>
<organism evidence="6 7">
    <name type="scientific">Paenibacillus contaminans</name>
    <dbReference type="NCBI Taxonomy" id="450362"/>
    <lineage>
        <taxon>Bacteria</taxon>
        <taxon>Bacillati</taxon>
        <taxon>Bacillota</taxon>
        <taxon>Bacilli</taxon>
        <taxon>Bacillales</taxon>
        <taxon>Paenibacillaceae</taxon>
        <taxon>Paenibacillus</taxon>
    </lineage>
</organism>
<sequence length="786" mass="90459">MKWIRKAASRKYWLKMFLSVVLLSILFIVIVSTALFYNSKSTLSSIQFEANGKMLDQVIYNIDFTNKLLQTLIASTYSDSRTAYLMDTAQTEAYKRYPSIMSFEKIMNSSPLLQAVTVYNAHSGCYYYYADNEVLDCKGDGMSGKLDHYLRTAKHIPKLQLVPMYFEDEPEGGRKASHFSFFMYTKDETSGDRGSMLIFHVKPEWLFANISEINRLTKYANSKIMILDKNGIALNAWNDGEFSSQYQLAISEKIGFEKLRNGEPSSFFLNETDNGTNLITYATSQANGWTIVSIQPYDTVMNVIGRMQSFSITIIALVLLGVLASSILLVSRLYNPIARVLYQIRRSIQKEGTASNSTLLERRGEFGFISSMFEEAMTEVRMLKVDKQAQSAIVKSYFWRKLILDSSNITLEELQAQTDAALSESEKYVLCLLKLDRYHEFTSKFDQAERKLYKFAIGNIAQDLLSECSVSHIVDMGNDHLIILVRIGQSETDAYARICESLQALQGTVRAYYKLGLTAVISDETVGHRDITQQYEAVMDHAKYRLVFGKHSLITPAMIRERLENTNIRFPAEWERKWVEAFKSADYSMYQSYLSRFFERMAQLNYDNVIDLLLHLRVLANQTIQEMNRNTQRQRSLEMGNFLQQIMVQETLEDISRLFLDLFHEVSEKRQSRSPDNQANRRLVVDTIKEIVEQQYADPNLCLQTVADMVKLSPAYAGKLYRSSEDMSVAEYITAVRLNHAIRLMENNSLSINHIMESVGFSNQSYFFKLFKRRFGATPNEYRSNI</sequence>
<keyword evidence="4" id="KW-0472">Membrane</keyword>
<dbReference type="InterPro" id="IPR020449">
    <property type="entry name" value="Tscrpt_reg_AraC-type_HTH"/>
</dbReference>
<keyword evidence="2" id="KW-0238">DNA-binding</keyword>
<keyword evidence="7" id="KW-1185">Reference proteome</keyword>
<dbReference type="GO" id="GO:0043565">
    <property type="term" value="F:sequence-specific DNA binding"/>
    <property type="evidence" value="ECO:0007669"/>
    <property type="project" value="InterPro"/>
</dbReference>
<evidence type="ECO:0000256" key="1">
    <source>
        <dbReference type="ARBA" id="ARBA00023015"/>
    </source>
</evidence>
<dbReference type="SUPFAM" id="SSF46689">
    <property type="entry name" value="Homeodomain-like"/>
    <property type="match status" value="1"/>
</dbReference>
<dbReference type="InterPro" id="IPR018060">
    <property type="entry name" value="HTH_AraC"/>
</dbReference>
<dbReference type="InterPro" id="IPR009057">
    <property type="entry name" value="Homeodomain-like_sf"/>
</dbReference>
<evidence type="ECO:0000256" key="2">
    <source>
        <dbReference type="ARBA" id="ARBA00023125"/>
    </source>
</evidence>
<keyword evidence="3" id="KW-0804">Transcription</keyword>
<evidence type="ECO:0000313" key="7">
    <source>
        <dbReference type="Proteomes" id="UP000250369"/>
    </source>
</evidence>
<dbReference type="EMBL" id="QMFB01000030">
    <property type="protein sequence ID" value="RAV13340.1"/>
    <property type="molecule type" value="Genomic_DNA"/>
</dbReference>
<dbReference type="RefSeq" id="WP_113035404.1">
    <property type="nucleotide sequence ID" value="NZ_QMFB01000030.1"/>
</dbReference>
<dbReference type="CDD" id="cd18774">
    <property type="entry name" value="PDC2_HK_sensor"/>
    <property type="match status" value="1"/>
</dbReference>
<dbReference type="PROSITE" id="PS01124">
    <property type="entry name" value="HTH_ARAC_FAMILY_2"/>
    <property type="match status" value="1"/>
</dbReference>
<dbReference type="GO" id="GO:0003700">
    <property type="term" value="F:DNA-binding transcription factor activity"/>
    <property type="evidence" value="ECO:0007669"/>
    <property type="project" value="InterPro"/>
</dbReference>
<evidence type="ECO:0000313" key="6">
    <source>
        <dbReference type="EMBL" id="RAV13340.1"/>
    </source>
</evidence>
<reference evidence="6 7" key="1">
    <citation type="journal article" date="2009" name="Int. J. Syst. Evol. Microbiol.">
        <title>Paenibacillus contaminans sp. nov., isolated from a contaminated laboratory plate.</title>
        <authorList>
            <person name="Chou J.H."/>
            <person name="Lee J.H."/>
            <person name="Lin M.C."/>
            <person name="Chang P.S."/>
            <person name="Arun A.B."/>
            <person name="Young C.C."/>
            <person name="Chen W.M."/>
        </authorList>
    </citation>
    <scope>NUCLEOTIDE SEQUENCE [LARGE SCALE GENOMIC DNA]</scope>
    <source>
        <strain evidence="6 7">CKOBP-6</strain>
    </source>
</reference>
<name>A0A329M100_9BACL</name>
<comment type="caution">
    <text evidence="6">The sequence shown here is derived from an EMBL/GenBank/DDBJ whole genome shotgun (WGS) entry which is preliminary data.</text>
</comment>
<feature type="domain" description="HTH araC/xylS-type" evidence="5">
    <location>
        <begin position="686"/>
        <end position="785"/>
    </location>
</feature>
<dbReference type="PANTHER" id="PTHR43280">
    <property type="entry name" value="ARAC-FAMILY TRANSCRIPTIONAL REGULATOR"/>
    <property type="match status" value="1"/>
</dbReference>
<keyword evidence="4" id="KW-1133">Transmembrane helix</keyword>